<evidence type="ECO:0000256" key="4">
    <source>
        <dbReference type="ARBA" id="ARBA00022801"/>
    </source>
</evidence>
<comment type="catalytic activity">
    <reaction evidence="9 10">
        <text>XTP + H2O = XDP + phosphate + H(+)</text>
        <dbReference type="Rhea" id="RHEA:28406"/>
        <dbReference type="ChEBI" id="CHEBI:15377"/>
        <dbReference type="ChEBI" id="CHEBI:15378"/>
        <dbReference type="ChEBI" id="CHEBI:43474"/>
        <dbReference type="ChEBI" id="CHEBI:59884"/>
        <dbReference type="ChEBI" id="CHEBI:61314"/>
        <dbReference type="EC" id="3.6.1.73"/>
    </reaction>
</comment>
<dbReference type="Gene3D" id="3.90.950.10">
    <property type="match status" value="1"/>
</dbReference>
<dbReference type="RefSeq" id="WP_311368709.1">
    <property type="nucleotide sequence ID" value="NZ_JAVRHX010000002.1"/>
</dbReference>
<comment type="function">
    <text evidence="10">Phosphatase that hydrolyzes non-canonical purine nucleotides such as XTP and ITP to their respective diphosphate derivatives. Probably excludes non-canonical purines from DNA/RNA precursor pool, thus preventing their incorporation into DNA/RNA and avoiding chromosomal lesions.</text>
</comment>
<evidence type="ECO:0000259" key="11">
    <source>
        <dbReference type="Pfam" id="PF01931"/>
    </source>
</evidence>
<evidence type="ECO:0000256" key="10">
    <source>
        <dbReference type="HAMAP-Rule" id="MF_00648"/>
    </source>
</evidence>
<comment type="caution">
    <text evidence="12">The sequence shown here is derived from an EMBL/GenBank/DDBJ whole genome shotgun (WGS) entry which is preliminary data.</text>
</comment>
<dbReference type="InterPro" id="IPR002786">
    <property type="entry name" value="Non_canon_purine_NTPase"/>
</dbReference>
<dbReference type="HAMAP" id="MF_00648">
    <property type="entry name" value="Non_canon_purine_NTPase_YjjX"/>
    <property type="match status" value="1"/>
</dbReference>
<dbReference type="SUPFAM" id="SSF52972">
    <property type="entry name" value="ITPase-like"/>
    <property type="match status" value="1"/>
</dbReference>
<name>A0ABU2ZRE3_9ALTE</name>
<dbReference type="GO" id="GO:0016787">
    <property type="term" value="F:hydrolase activity"/>
    <property type="evidence" value="ECO:0007669"/>
    <property type="project" value="UniProtKB-KW"/>
</dbReference>
<keyword evidence="2 10" id="KW-0479">Metal-binding</keyword>
<dbReference type="Pfam" id="PF01931">
    <property type="entry name" value="NTPase_I-T"/>
    <property type="match status" value="1"/>
</dbReference>
<keyword evidence="5 10" id="KW-0460">Magnesium</keyword>
<evidence type="ECO:0000256" key="3">
    <source>
        <dbReference type="ARBA" id="ARBA00022741"/>
    </source>
</evidence>
<dbReference type="NCBIfam" id="TIGR00258">
    <property type="entry name" value="inosine/xanthosine triphosphatase"/>
    <property type="match status" value="1"/>
</dbReference>
<dbReference type="PANTHER" id="PTHR34699">
    <property type="match status" value="1"/>
</dbReference>
<evidence type="ECO:0000256" key="2">
    <source>
        <dbReference type="ARBA" id="ARBA00022723"/>
    </source>
</evidence>
<comment type="subunit">
    <text evidence="10">Homodimer.</text>
</comment>
<feature type="domain" description="Non-canonical purine NTP phosphatase/PRRC1" evidence="11">
    <location>
        <begin position="8"/>
        <end position="168"/>
    </location>
</feature>
<keyword evidence="6 10" id="KW-0546">Nucleotide metabolism</keyword>
<evidence type="ECO:0000256" key="7">
    <source>
        <dbReference type="ARBA" id="ARBA00023211"/>
    </source>
</evidence>
<keyword evidence="13" id="KW-1185">Reference proteome</keyword>
<keyword evidence="4 10" id="KW-0378">Hydrolase</keyword>
<keyword evidence="3 10" id="KW-0547">Nucleotide-binding</keyword>
<dbReference type="InterPro" id="IPR050299">
    <property type="entry name" value="YjjX_NTPase"/>
</dbReference>
<evidence type="ECO:0000256" key="8">
    <source>
        <dbReference type="ARBA" id="ARBA00048174"/>
    </source>
</evidence>
<evidence type="ECO:0000256" key="9">
    <source>
        <dbReference type="ARBA" id="ARBA00048781"/>
    </source>
</evidence>
<dbReference type="InterPro" id="IPR029001">
    <property type="entry name" value="ITPase-like_fam"/>
</dbReference>
<evidence type="ECO:0000313" key="13">
    <source>
        <dbReference type="Proteomes" id="UP001253545"/>
    </source>
</evidence>
<feature type="binding site" evidence="10">
    <location>
        <begin position="67"/>
        <end position="68"/>
    </location>
    <ligand>
        <name>substrate</name>
    </ligand>
</feature>
<comment type="cofactor">
    <cofactor evidence="10">
        <name>Mg(2+)</name>
        <dbReference type="ChEBI" id="CHEBI:18420"/>
    </cofactor>
    <cofactor evidence="10">
        <name>Mn(2+)</name>
        <dbReference type="ChEBI" id="CHEBI:29035"/>
    </cofactor>
    <text evidence="10">Binds 1 divalent metal cation per subunit; can use either Mg(2+) or Mn(2+).</text>
</comment>
<accession>A0ABU2ZRE3</accession>
<protein>
    <recommendedName>
        <fullName evidence="10">Inosine/xanthosine triphosphatase</fullName>
        <shortName evidence="10">ITPase/XTPase</shortName>
        <ecNumber evidence="10">3.6.1.73</ecNumber>
    </recommendedName>
    <alternativeName>
        <fullName evidence="10">Non-canonical purine NTP phosphatase</fullName>
    </alternativeName>
    <alternativeName>
        <fullName evidence="10">Non-standard purine NTP phosphatase</fullName>
    </alternativeName>
    <alternativeName>
        <fullName evidence="10">Nucleoside-triphosphate phosphatase</fullName>
        <shortName evidence="10">NTPase</shortName>
    </alternativeName>
</protein>
<dbReference type="InterPro" id="IPR026533">
    <property type="entry name" value="NTPase/PRRC1"/>
</dbReference>
<comment type="caution">
    <text evidence="10">Lacks conserved residue(s) required for the propagation of feature annotation.</text>
</comment>
<sequence length="174" mass="18661">MSTKIAVASANPVKVNAAKEAFEVMLNTEVKVVSVDVASGVPDQPMHSEETRLGAENRVDNAIKAIEADYYIAYEGGVDVFEDGPKTFAILCISNGEDKVFGQTATLPIPIGIYNQLLKGIELGTAMDALFNTHNIKQKGGAIGQLTNEAETRKSIYASATKLALSRFVNAHLF</sequence>
<evidence type="ECO:0000256" key="1">
    <source>
        <dbReference type="ARBA" id="ARBA00001936"/>
    </source>
</evidence>
<comment type="catalytic activity">
    <reaction evidence="8 10">
        <text>ITP + H2O = IDP + phosphate + H(+)</text>
        <dbReference type="Rhea" id="RHEA:28330"/>
        <dbReference type="ChEBI" id="CHEBI:15377"/>
        <dbReference type="ChEBI" id="CHEBI:15378"/>
        <dbReference type="ChEBI" id="CHEBI:43474"/>
        <dbReference type="ChEBI" id="CHEBI:58280"/>
        <dbReference type="ChEBI" id="CHEBI:61402"/>
        <dbReference type="EC" id="3.6.1.73"/>
    </reaction>
</comment>
<dbReference type="EMBL" id="JAVRHX010000002">
    <property type="protein sequence ID" value="MDT0595195.1"/>
    <property type="molecule type" value="Genomic_DNA"/>
</dbReference>
<comment type="similarity">
    <text evidence="10">Belongs to the YjjX NTPase family.</text>
</comment>
<dbReference type="PANTHER" id="PTHR34699:SF2">
    <property type="entry name" value="NON-CANONICAL PURINE NTP PHOSPHATASE_PRRC1 DOMAIN-CONTAINING PROTEIN"/>
    <property type="match status" value="1"/>
</dbReference>
<organism evidence="12 13">
    <name type="scientific">Glaciecola petra</name>
    <dbReference type="NCBI Taxonomy" id="3075602"/>
    <lineage>
        <taxon>Bacteria</taxon>
        <taxon>Pseudomonadati</taxon>
        <taxon>Pseudomonadota</taxon>
        <taxon>Gammaproteobacteria</taxon>
        <taxon>Alteromonadales</taxon>
        <taxon>Alteromonadaceae</taxon>
        <taxon>Glaciecola</taxon>
    </lineage>
</organism>
<dbReference type="Proteomes" id="UP001253545">
    <property type="component" value="Unassembled WGS sequence"/>
</dbReference>
<reference evidence="12 13" key="1">
    <citation type="submission" date="2023-09" db="EMBL/GenBank/DDBJ databases">
        <authorList>
            <person name="Rey-Velasco X."/>
        </authorList>
    </citation>
    <scope>NUCLEOTIDE SEQUENCE [LARGE SCALE GENOMIC DNA]</scope>
    <source>
        <strain evidence="12 13">P117</strain>
    </source>
</reference>
<proteinExistence type="inferred from homology"/>
<evidence type="ECO:0000256" key="6">
    <source>
        <dbReference type="ARBA" id="ARBA00023080"/>
    </source>
</evidence>
<evidence type="ECO:0000313" key="12">
    <source>
        <dbReference type="EMBL" id="MDT0595195.1"/>
    </source>
</evidence>
<dbReference type="NCBIfam" id="NF003459">
    <property type="entry name" value="PRK05074.1"/>
    <property type="match status" value="1"/>
</dbReference>
<feature type="binding site" evidence="10">
    <location>
        <position position="67"/>
    </location>
    <ligand>
        <name>Mg(2+)</name>
        <dbReference type="ChEBI" id="CHEBI:18420"/>
    </ligand>
</feature>
<gene>
    <name evidence="12" type="primary">yjjX</name>
    <name evidence="12" type="ORF">RM552_10095</name>
</gene>
<keyword evidence="7 10" id="KW-0464">Manganese</keyword>
<evidence type="ECO:0000256" key="5">
    <source>
        <dbReference type="ARBA" id="ARBA00022842"/>
    </source>
</evidence>
<comment type="cofactor">
    <cofactor evidence="1">
        <name>Mn(2+)</name>
        <dbReference type="ChEBI" id="CHEBI:29035"/>
    </cofactor>
</comment>
<dbReference type="EC" id="3.6.1.73" evidence="10"/>